<reference evidence="1 2" key="1">
    <citation type="submission" date="2017-06" db="EMBL/GenBank/DDBJ databases">
        <authorList>
            <person name="Kim H.J."/>
            <person name="Triplett B.A."/>
        </authorList>
    </citation>
    <scope>NUCLEOTIDE SEQUENCE [LARGE SCALE GENOMIC DNA]</scope>
</reference>
<dbReference type="Proteomes" id="UP000223025">
    <property type="component" value="Segment"/>
</dbReference>
<dbReference type="KEGG" id="vg:40088490"/>
<proteinExistence type="predicted"/>
<dbReference type="GeneID" id="40088490"/>
<protein>
    <submittedName>
        <fullName evidence="1">Uncharacterized protein</fullName>
    </submittedName>
</protein>
<accession>A0A2L0V0F5</accession>
<organism evidence="1 2">
    <name type="scientific">Agrobacterium phage Atu_ph07</name>
    <dbReference type="NCBI Taxonomy" id="2024264"/>
    <lineage>
        <taxon>Viruses</taxon>
        <taxon>Duplodnaviria</taxon>
        <taxon>Heunggongvirae</taxon>
        <taxon>Uroviricota</taxon>
        <taxon>Caudoviricetes</taxon>
        <taxon>Polybotosvirus</taxon>
        <taxon>Polybotosvirus Atuph07</taxon>
    </lineage>
</organism>
<dbReference type="RefSeq" id="YP_009612152.1">
    <property type="nucleotide sequence ID" value="NC_042013.1"/>
</dbReference>
<keyword evidence="2" id="KW-1185">Reference proteome</keyword>
<dbReference type="EMBL" id="MF403008">
    <property type="protein sequence ID" value="AUZ95246.1"/>
    <property type="molecule type" value="Genomic_DNA"/>
</dbReference>
<evidence type="ECO:0000313" key="1">
    <source>
        <dbReference type="EMBL" id="AUZ95246.1"/>
    </source>
</evidence>
<name>A0A2L0V0F5_9CAUD</name>
<sequence length="110" mass="12990">MRYIELCENSNSNLGKFDLTQAFDVLKKHSDESFATISVTFAVPRKIDLLKLKDFFYKISNHYKIKNDIAYHEKFYANEFELELSGSILRLKMAVKSYIEQVDKLQKKKK</sequence>
<evidence type="ECO:0000313" key="2">
    <source>
        <dbReference type="Proteomes" id="UP000223025"/>
    </source>
</evidence>